<feature type="domain" description="Glycosyltransferase 2-like" evidence="1">
    <location>
        <begin position="3"/>
        <end position="169"/>
    </location>
</feature>
<dbReference type="Pfam" id="PF00535">
    <property type="entry name" value="Glycos_transf_2"/>
    <property type="match status" value="1"/>
</dbReference>
<reference evidence="2 3" key="1">
    <citation type="submission" date="2018-07" db="EMBL/GenBank/DDBJ databases">
        <title>Marsedoiliclastica nanhaica gen. nov. sp. nov., a novel marine hydrocarbonoclastic bacterium isolated from an in-situ enriched hydrocarbon-degrading consortium in deep-sea sediment.</title>
        <authorList>
            <person name="Dong C."/>
            <person name="Ma T."/>
            <person name="Liu R."/>
            <person name="Shao Z."/>
        </authorList>
    </citation>
    <scope>NUCLEOTIDE SEQUENCE [LARGE SCALE GENOMIC DNA]</scope>
    <source>
        <strain evidence="3">soil36-7</strain>
    </source>
</reference>
<proteinExistence type="predicted"/>
<gene>
    <name evidence="2" type="ORF">soil367_10225</name>
</gene>
<dbReference type="GO" id="GO:0016740">
    <property type="term" value="F:transferase activity"/>
    <property type="evidence" value="ECO:0007669"/>
    <property type="project" value="UniProtKB-KW"/>
</dbReference>
<dbReference type="OrthoDB" id="6116224at2"/>
<dbReference type="CDD" id="cd00761">
    <property type="entry name" value="Glyco_tranf_GTA_type"/>
    <property type="match status" value="1"/>
</dbReference>
<keyword evidence="3" id="KW-1185">Reference proteome</keyword>
<dbReference type="InterPro" id="IPR001173">
    <property type="entry name" value="Glyco_trans_2-like"/>
</dbReference>
<organism evidence="2 3">
    <name type="scientific">Hydrocarboniclastica marina</name>
    <dbReference type="NCBI Taxonomy" id="2259620"/>
    <lineage>
        <taxon>Bacteria</taxon>
        <taxon>Pseudomonadati</taxon>
        <taxon>Pseudomonadota</taxon>
        <taxon>Gammaproteobacteria</taxon>
        <taxon>Alteromonadales</taxon>
        <taxon>Alteromonadaceae</taxon>
        <taxon>Hydrocarboniclastica</taxon>
    </lineage>
</organism>
<dbReference type="SUPFAM" id="SSF53448">
    <property type="entry name" value="Nucleotide-diphospho-sugar transferases"/>
    <property type="match status" value="1"/>
</dbReference>
<name>A0A4P7XGX9_9ALTE</name>
<dbReference type="AlphaFoldDB" id="A0A4P7XGX9"/>
<sequence length="311" mass="34769">MISVVIPTYNGSQTLPSLLDALLELKEPEGGYEIIAVDNASTDETPTILARYCSLLPLTVLSETRKGKSFALNTAFERVGGDFIVFADDDVIPKPDWLCQFLLAAQTYPDVDLFAGQVRHKFETKPPEWLTRLCAEGLSYGGTPISQQEGPIHGRFFKGANFMVSRKVLAAVKFSVDPTFNFGEAEQSSGGEDTDFVLRAIRAGFKARYVANAAVAHIVRKEQVSIRAVADRYFRIGRSNVPLETELETAPTMPMLFGYPRYIYKKVPVELTKVVAFRLSGRNYSSAFLLIHLAMEVGQLYERRRRLKQRA</sequence>
<dbReference type="PANTHER" id="PTHR43685">
    <property type="entry name" value="GLYCOSYLTRANSFERASE"/>
    <property type="match status" value="1"/>
</dbReference>
<accession>A0A4P7XGX9</accession>
<dbReference type="Proteomes" id="UP000298049">
    <property type="component" value="Chromosome"/>
</dbReference>
<evidence type="ECO:0000259" key="1">
    <source>
        <dbReference type="Pfam" id="PF00535"/>
    </source>
</evidence>
<evidence type="ECO:0000313" key="2">
    <source>
        <dbReference type="EMBL" id="QCF26279.1"/>
    </source>
</evidence>
<dbReference type="Gene3D" id="3.90.550.10">
    <property type="entry name" value="Spore Coat Polysaccharide Biosynthesis Protein SpsA, Chain A"/>
    <property type="match status" value="1"/>
</dbReference>
<dbReference type="InterPro" id="IPR050834">
    <property type="entry name" value="Glycosyltransf_2"/>
</dbReference>
<keyword evidence="2" id="KW-0808">Transferase</keyword>
<evidence type="ECO:0000313" key="3">
    <source>
        <dbReference type="Proteomes" id="UP000298049"/>
    </source>
</evidence>
<protein>
    <submittedName>
        <fullName evidence="2">Glycosyltransferase</fullName>
    </submittedName>
</protein>
<dbReference type="EMBL" id="CP031093">
    <property type="protein sequence ID" value="QCF26279.1"/>
    <property type="molecule type" value="Genomic_DNA"/>
</dbReference>
<dbReference type="RefSeq" id="WP_136549000.1">
    <property type="nucleotide sequence ID" value="NZ_CP031093.1"/>
</dbReference>
<dbReference type="KEGG" id="hmi:soil367_10225"/>
<dbReference type="InterPro" id="IPR029044">
    <property type="entry name" value="Nucleotide-diphossugar_trans"/>
</dbReference>
<dbReference type="PANTHER" id="PTHR43685:SF11">
    <property type="entry name" value="GLYCOSYLTRANSFERASE TAGX-RELATED"/>
    <property type="match status" value="1"/>
</dbReference>